<keyword evidence="2" id="KW-0238">DNA-binding</keyword>
<accession>A0A3B1E7E9</accession>
<dbReference type="Gene3D" id="3.40.50.2300">
    <property type="match status" value="1"/>
</dbReference>
<dbReference type="Gene3D" id="1.10.10.10">
    <property type="entry name" value="Winged helix-like DNA-binding domain superfamily/Winged helix DNA-binding domain"/>
    <property type="match status" value="1"/>
</dbReference>
<proteinExistence type="predicted"/>
<dbReference type="AlphaFoldDB" id="A0A3B1E7E9"/>
<dbReference type="InterPro" id="IPR011006">
    <property type="entry name" value="CheY-like_superfamily"/>
</dbReference>
<dbReference type="PROSITE" id="PS50043">
    <property type="entry name" value="HTH_LUXR_2"/>
    <property type="match status" value="1"/>
</dbReference>
<dbReference type="SUPFAM" id="SSF55785">
    <property type="entry name" value="PYP-like sensor domain (PAS domain)"/>
    <property type="match status" value="1"/>
</dbReference>
<evidence type="ECO:0000256" key="3">
    <source>
        <dbReference type="ARBA" id="ARBA00023163"/>
    </source>
</evidence>
<dbReference type="PROSITE" id="PS00622">
    <property type="entry name" value="HTH_LUXR_1"/>
    <property type="match status" value="1"/>
</dbReference>
<feature type="domain" description="Response regulatory" evidence="5">
    <location>
        <begin position="7"/>
        <end position="123"/>
    </location>
</feature>
<sequence>MRANKCHILLVDDNPDDRELVLRELRKELENVSTQVVIDANEWKKALEQGEFDLVITDYQLRWTDGITVLKELKERYIFCPVIMFTGSGNEEVAVEAMKLGLDDYIVKKPSHLVRLRGAVASVLRHTQVQRKAAFLENRFRSLLQRLDVGVFRVTLGGDYIDVNQAMYNLLEVANLNAFLPPLGSVLKGGGELWQQLVNSLQNCSNTLSTEVQLISANGGFSWCNLNIVLKVTADGTEVIDGLLTDISARKRAEGKRIQRVIAETKLSVLSPREQEVFHDVVDGKQNKMIAARLDLSEKTIEKHRANMMKKLELRSVAALVKLSVEAEKL</sequence>
<keyword evidence="3" id="KW-0804">Transcription</keyword>
<evidence type="ECO:0000256" key="2">
    <source>
        <dbReference type="ARBA" id="ARBA00023125"/>
    </source>
</evidence>
<dbReference type="EMBL" id="UOGL01000687">
    <property type="protein sequence ID" value="VAX42755.1"/>
    <property type="molecule type" value="Genomic_DNA"/>
</dbReference>
<evidence type="ECO:0000313" key="6">
    <source>
        <dbReference type="EMBL" id="VAX42755.1"/>
    </source>
</evidence>
<evidence type="ECO:0000259" key="4">
    <source>
        <dbReference type="PROSITE" id="PS50043"/>
    </source>
</evidence>
<gene>
    <name evidence="6" type="ORF">MNBD_PLANCTO02-2161</name>
</gene>
<evidence type="ECO:0000259" key="5">
    <source>
        <dbReference type="PROSITE" id="PS50110"/>
    </source>
</evidence>
<dbReference type="PRINTS" id="PR00038">
    <property type="entry name" value="HTHLUXR"/>
</dbReference>
<name>A0A3B1E7E9_9ZZZZ</name>
<evidence type="ECO:0008006" key="7">
    <source>
        <dbReference type="Google" id="ProtNLM"/>
    </source>
</evidence>
<dbReference type="SMART" id="SM00448">
    <property type="entry name" value="REC"/>
    <property type="match status" value="1"/>
</dbReference>
<keyword evidence="1" id="KW-0805">Transcription regulation</keyword>
<dbReference type="PANTHER" id="PTHR44688:SF16">
    <property type="entry name" value="DNA-BINDING TRANSCRIPTIONAL ACTIVATOR DEVR_DOSR"/>
    <property type="match status" value="1"/>
</dbReference>
<dbReference type="SMART" id="SM00421">
    <property type="entry name" value="HTH_LUXR"/>
    <property type="match status" value="1"/>
</dbReference>
<dbReference type="GO" id="GO:0006355">
    <property type="term" value="P:regulation of DNA-templated transcription"/>
    <property type="evidence" value="ECO:0007669"/>
    <property type="project" value="InterPro"/>
</dbReference>
<dbReference type="CDD" id="cd06170">
    <property type="entry name" value="LuxR_C_like"/>
    <property type="match status" value="1"/>
</dbReference>
<evidence type="ECO:0000256" key="1">
    <source>
        <dbReference type="ARBA" id="ARBA00023015"/>
    </source>
</evidence>
<dbReference type="SUPFAM" id="SSF52172">
    <property type="entry name" value="CheY-like"/>
    <property type="match status" value="1"/>
</dbReference>
<dbReference type="InterPro" id="IPR001789">
    <property type="entry name" value="Sig_transdc_resp-reg_receiver"/>
</dbReference>
<dbReference type="PROSITE" id="PS50110">
    <property type="entry name" value="RESPONSE_REGULATORY"/>
    <property type="match status" value="1"/>
</dbReference>
<dbReference type="GO" id="GO:0003677">
    <property type="term" value="F:DNA binding"/>
    <property type="evidence" value="ECO:0007669"/>
    <property type="project" value="UniProtKB-KW"/>
</dbReference>
<dbReference type="Gene3D" id="3.30.450.20">
    <property type="entry name" value="PAS domain"/>
    <property type="match status" value="1"/>
</dbReference>
<dbReference type="GO" id="GO:0000160">
    <property type="term" value="P:phosphorelay signal transduction system"/>
    <property type="evidence" value="ECO:0007669"/>
    <property type="project" value="InterPro"/>
</dbReference>
<dbReference type="Pfam" id="PF00072">
    <property type="entry name" value="Response_reg"/>
    <property type="match status" value="1"/>
</dbReference>
<dbReference type="Pfam" id="PF00196">
    <property type="entry name" value="GerE"/>
    <property type="match status" value="1"/>
</dbReference>
<dbReference type="InterPro" id="IPR035965">
    <property type="entry name" value="PAS-like_dom_sf"/>
</dbReference>
<dbReference type="InterPro" id="IPR000792">
    <property type="entry name" value="Tscrpt_reg_LuxR_C"/>
</dbReference>
<protein>
    <recommendedName>
        <fullName evidence="7">Two-component transcriptional response regulator, LuxR family</fullName>
    </recommendedName>
</protein>
<dbReference type="CDD" id="cd00156">
    <property type="entry name" value="REC"/>
    <property type="match status" value="1"/>
</dbReference>
<organism evidence="6">
    <name type="scientific">hydrothermal vent metagenome</name>
    <dbReference type="NCBI Taxonomy" id="652676"/>
    <lineage>
        <taxon>unclassified sequences</taxon>
        <taxon>metagenomes</taxon>
        <taxon>ecological metagenomes</taxon>
    </lineage>
</organism>
<feature type="domain" description="HTH luxR-type" evidence="4">
    <location>
        <begin position="263"/>
        <end position="328"/>
    </location>
</feature>
<reference evidence="6" key="1">
    <citation type="submission" date="2018-06" db="EMBL/GenBank/DDBJ databases">
        <authorList>
            <person name="Zhirakovskaya E."/>
        </authorList>
    </citation>
    <scope>NUCLEOTIDE SEQUENCE</scope>
</reference>
<dbReference type="PANTHER" id="PTHR44688">
    <property type="entry name" value="DNA-BINDING TRANSCRIPTIONAL ACTIVATOR DEVR_DOSR"/>
    <property type="match status" value="1"/>
</dbReference>
<dbReference type="InterPro" id="IPR016032">
    <property type="entry name" value="Sig_transdc_resp-reg_C-effctor"/>
</dbReference>
<dbReference type="SUPFAM" id="SSF46894">
    <property type="entry name" value="C-terminal effector domain of the bipartite response regulators"/>
    <property type="match status" value="1"/>
</dbReference>
<dbReference type="InterPro" id="IPR036388">
    <property type="entry name" value="WH-like_DNA-bd_sf"/>
</dbReference>